<dbReference type="GO" id="GO:0005886">
    <property type="term" value="C:plasma membrane"/>
    <property type="evidence" value="ECO:0007669"/>
    <property type="project" value="UniProtKB-SubCell"/>
</dbReference>
<comment type="function">
    <text evidence="8">Essential subunit of the Sec protein translocation channel SecYEG. Clamps together the 2 halves of SecY. May contact the channel plug during translocation.</text>
</comment>
<comment type="caution">
    <text evidence="9">The sequence shown here is derived from an EMBL/GenBank/DDBJ whole genome shotgun (WGS) entry which is preliminary data.</text>
</comment>
<sequence>MFEKVKTFVKDSYQEMMEHVTWLSFSELQESSVLVLVASLVFALLVGVIDVAFRNAMDLFYGSF</sequence>
<dbReference type="RefSeq" id="WP_346821030.1">
    <property type="nucleotide sequence ID" value="NZ_JBDKWZ010000005.1"/>
</dbReference>
<keyword evidence="6 8" id="KW-0811">Translocation</keyword>
<reference evidence="9 10" key="1">
    <citation type="submission" date="2024-04" db="EMBL/GenBank/DDBJ databases">
        <title>Novel genus in family Flammeovirgaceae.</title>
        <authorList>
            <person name="Nguyen T.H."/>
            <person name="Vuong T.Q."/>
            <person name="Le H."/>
            <person name="Kim S.-G."/>
        </authorList>
    </citation>
    <scope>NUCLEOTIDE SEQUENCE [LARGE SCALE GENOMIC DNA]</scope>
    <source>
        <strain evidence="9 10">JCM 23209</strain>
    </source>
</reference>
<dbReference type="GO" id="GO:0009306">
    <property type="term" value="P:protein secretion"/>
    <property type="evidence" value="ECO:0007669"/>
    <property type="project" value="UniProtKB-UniRule"/>
</dbReference>
<evidence type="ECO:0000256" key="6">
    <source>
        <dbReference type="ARBA" id="ARBA00023010"/>
    </source>
</evidence>
<keyword evidence="8" id="KW-1003">Cell membrane</keyword>
<dbReference type="InterPro" id="IPR001901">
    <property type="entry name" value="Translocase_SecE/Sec61-g"/>
</dbReference>
<evidence type="ECO:0000313" key="9">
    <source>
        <dbReference type="EMBL" id="MEN7548250.1"/>
    </source>
</evidence>
<keyword evidence="5 8" id="KW-1133">Transmembrane helix</keyword>
<dbReference type="Gene3D" id="1.20.5.1030">
    <property type="entry name" value="Preprotein translocase secy subunit"/>
    <property type="match status" value="1"/>
</dbReference>
<dbReference type="GO" id="GO:0065002">
    <property type="term" value="P:intracellular protein transmembrane transport"/>
    <property type="evidence" value="ECO:0007669"/>
    <property type="project" value="UniProtKB-UniRule"/>
</dbReference>
<dbReference type="Pfam" id="PF00584">
    <property type="entry name" value="SecE"/>
    <property type="match status" value="1"/>
</dbReference>
<proteinExistence type="inferred from homology"/>
<evidence type="ECO:0000256" key="3">
    <source>
        <dbReference type="ARBA" id="ARBA00022692"/>
    </source>
</evidence>
<protein>
    <recommendedName>
        <fullName evidence="8">Protein translocase subunit SecE</fullName>
    </recommendedName>
</protein>
<name>A0AAW9S716_9BACT</name>
<dbReference type="NCBIfam" id="TIGR00964">
    <property type="entry name" value="secE_bact"/>
    <property type="match status" value="1"/>
</dbReference>
<keyword evidence="7 8" id="KW-0472">Membrane</keyword>
<dbReference type="AlphaFoldDB" id="A0AAW9S716"/>
<dbReference type="GO" id="GO:0043952">
    <property type="term" value="P:protein transport by the Sec complex"/>
    <property type="evidence" value="ECO:0007669"/>
    <property type="project" value="UniProtKB-UniRule"/>
</dbReference>
<comment type="similarity">
    <text evidence="8">Belongs to the SecE/SEC61-gamma family.</text>
</comment>
<evidence type="ECO:0000256" key="1">
    <source>
        <dbReference type="ARBA" id="ARBA00004370"/>
    </source>
</evidence>
<dbReference type="HAMAP" id="MF_00422">
    <property type="entry name" value="SecE"/>
    <property type="match status" value="1"/>
</dbReference>
<keyword evidence="2 8" id="KW-0813">Transport</keyword>
<dbReference type="InterPro" id="IPR005807">
    <property type="entry name" value="SecE_bac"/>
</dbReference>
<evidence type="ECO:0000256" key="2">
    <source>
        <dbReference type="ARBA" id="ARBA00022448"/>
    </source>
</evidence>
<keyword evidence="10" id="KW-1185">Reference proteome</keyword>
<keyword evidence="3 8" id="KW-0812">Transmembrane</keyword>
<comment type="subunit">
    <text evidence="8">Component of the Sec protein translocase complex. Heterotrimer consisting of SecY, SecE and SecG subunits. The heterotrimers can form oligomers, although 1 heterotrimer is thought to be able to translocate proteins. Interacts with the ribosome. Interacts with SecDF, and other proteins may be involved. Interacts with SecA.</text>
</comment>
<dbReference type="GO" id="GO:0006605">
    <property type="term" value="P:protein targeting"/>
    <property type="evidence" value="ECO:0007669"/>
    <property type="project" value="UniProtKB-UniRule"/>
</dbReference>
<dbReference type="GO" id="GO:0008320">
    <property type="term" value="F:protein transmembrane transporter activity"/>
    <property type="evidence" value="ECO:0007669"/>
    <property type="project" value="UniProtKB-UniRule"/>
</dbReference>
<comment type="subcellular location">
    <subcellularLocation>
        <location evidence="8">Cell membrane</location>
        <topology evidence="8">Single-pass membrane protein</topology>
    </subcellularLocation>
    <subcellularLocation>
        <location evidence="1">Membrane</location>
    </subcellularLocation>
</comment>
<accession>A0AAW9S716</accession>
<dbReference type="Proteomes" id="UP001403385">
    <property type="component" value="Unassembled WGS sequence"/>
</dbReference>
<organism evidence="9 10">
    <name type="scientific">Rapidithrix thailandica</name>
    <dbReference type="NCBI Taxonomy" id="413964"/>
    <lineage>
        <taxon>Bacteria</taxon>
        <taxon>Pseudomonadati</taxon>
        <taxon>Bacteroidota</taxon>
        <taxon>Cytophagia</taxon>
        <taxon>Cytophagales</taxon>
        <taxon>Flammeovirgaceae</taxon>
        <taxon>Rapidithrix</taxon>
    </lineage>
</organism>
<evidence type="ECO:0000256" key="8">
    <source>
        <dbReference type="HAMAP-Rule" id="MF_00422"/>
    </source>
</evidence>
<dbReference type="EMBL" id="JBDKWZ010000005">
    <property type="protein sequence ID" value="MEN7548250.1"/>
    <property type="molecule type" value="Genomic_DNA"/>
</dbReference>
<evidence type="ECO:0000256" key="4">
    <source>
        <dbReference type="ARBA" id="ARBA00022927"/>
    </source>
</evidence>
<gene>
    <name evidence="8 9" type="primary">secE</name>
    <name evidence="9" type="ORF">AAG747_10055</name>
</gene>
<feature type="transmembrane region" description="Helical" evidence="8">
    <location>
        <begin position="33"/>
        <end position="53"/>
    </location>
</feature>
<evidence type="ECO:0000256" key="5">
    <source>
        <dbReference type="ARBA" id="ARBA00022989"/>
    </source>
</evidence>
<keyword evidence="4 8" id="KW-0653">Protein transport</keyword>
<evidence type="ECO:0000256" key="7">
    <source>
        <dbReference type="ARBA" id="ARBA00023136"/>
    </source>
</evidence>
<evidence type="ECO:0000313" key="10">
    <source>
        <dbReference type="Proteomes" id="UP001403385"/>
    </source>
</evidence>
<dbReference type="InterPro" id="IPR038379">
    <property type="entry name" value="SecE_sf"/>
</dbReference>